<accession>A0A562TGR1</accession>
<name>A0A562TGR1_9HYPH</name>
<dbReference type="PANTHER" id="PTHR24198:SF165">
    <property type="entry name" value="ANKYRIN REPEAT-CONTAINING PROTEIN-RELATED"/>
    <property type="match status" value="1"/>
</dbReference>
<keyword evidence="5" id="KW-1185">Reference proteome</keyword>
<dbReference type="PROSITE" id="PS50088">
    <property type="entry name" value="ANK_REPEAT"/>
    <property type="match status" value="1"/>
</dbReference>
<dbReference type="SUPFAM" id="SSF48403">
    <property type="entry name" value="Ankyrin repeat"/>
    <property type="match status" value="1"/>
</dbReference>
<evidence type="ECO:0000256" key="3">
    <source>
        <dbReference type="PROSITE-ProRule" id="PRU00023"/>
    </source>
</evidence>
<gene>
    <name evidence="4" type="ORF">JM93_00045</name>
</gene>
<comment type="caution">
    <text evidence="4">The sequence shown here is derived from an EMBL/GenBank/DDBJ whole genome shotgun (WGS) entry which is preliminary data.</text>
</comment>
<keyword evidence="2 3" id="KW-0040">ANK repeat</keyword>
<organism evidence="4 5">
    <name type="scientific">Roseibium hamelinense</name>
    <dbReference type="NCBI Taxonomy" id="150831"/>
    <lineage>
        <taxon>Bacteria</taxon>
        <taxon>Pseudomonadati</taxon>
        <taxon>Pseudomonadota</taxon>
        <taxon>Alphaproteobacteria</taxon>
        <taxon>Hyphomicrobiales</taxon>
        <taxon>Stappiaceae</taxon>
        <taxon>Roseibium</taxon>
    </lineage>
</organism>
<reference evidence="4 5" key="1">
    <citation type="submission" date="2019-07" db="EMBL/GenBank/DDBJ databases">
        <title>Genomic Encyclopedia of Archaeal and Bacterial Type Strains, Phase II (KMG-II): from individual species to whole genera.</title>
        <authorList>
            <person name="Goeker M."/>
        </authorList>
    </citation>
    <scope>NUCLEOTIDE SEQUENCE [LARGE SCALE GENOMIC DNA]</scope>
    <source>
        <strain evidence="4 5">ATCC BAA-252</strain>
    </source>
</reference>
<evidence type="ECO:0000313" key="5">
    <source>
        <dbReference type="Proteomes" id="UP000320593"/>
    </source>
</evidence>
<dbReference type="Pfam" id="PF00023">
    <property type="entry name" value="Ank"/>
    <property type="match status" value="1"/>
</dbReference>
<evidence type="ECO:0000313" key="4">
    <source>
        <dbReference type="EMBL" id="TWI92503.1"/>
    </source>
</evidence>
<dbReference type="InterPro" id="IPR036770">
    <property type="entry name" value="Ankyrin_rpt-contain_sf"/>
</dbReference>
<sequence>MLLAHGADPRGTNALLRAMDFDDVEAVRMLLDAGGLADEFDGTHVGGERPFVVPALHQAARRMCSPEMVRLLLDAGADPARRFEGCSAYGYARVFGNAALSAELEARGGAVDLTHEEQLLAAAADGLQTGGRHLDPEKLPGAYRTIIRSVLHLPGRLAHVKRLVEIGVEFDQPDAEGLTPVQVAGWEGLADVMAYLMSLGPDLDHQNGYGGTLLSTILHGSENCPKRAGRDHVGCLLLALEAGVPLPRTAADRAGVPELAVLLESWAAQHPEQVVDGGPV</sequence>
<dbReference type="AlphaFoldDB" id="A0A562TGR1"/>
<evidence type="ECO:0000256" key="1">
    <source>
        <dbReference type="ARBA" id="ARBA00022737"/>
    </source>
</evidence>
<evidence type="ECO:0008006" key="6">
    <source>
        <dbReference type="Google" id="ProtNLM"/>
    </source>
</evidence>
<keyword evidence="1" id="KW-0677">Repeat</keyword>
<feature type="repeat" description="ANK" evidence="3">
    <location>
        <begin position="176"/>
        <end position="208"/>
    </location>
</feature>
<evidence type="ECO:0000256" key="2">
    <source>
        <dbReference type="ARBA" id="ARBA00023043"/>
    </source>
</evidence>
<dbReference type="PANTHER" id="PTHR24198">
    <property type="entry name" value="ANKYRIN REPEAT AND PROTEIN KINASE DOMAIN-CONTAINING PROTEIN"/>
    <property type="match status" value="1"/>
</dbReference>
<dbReference type="SMART" id="SM00248">
    <property type="entry name" value="ANK"/>
    <property type="match status" value="3"/>
</dbReference>
<proteinExistence type="predicted"/>
<dbReference type="Proteomes" id="UP000320593">
    <property type="component" value="Unassembled WGS sequence"/>
</dbReference>
<dbReference type="EMBL" id="VLLF01000001">
    <property type="protein sequence ID" value="TWI92503.1"/>
    <property type="molecule type" value="Genomic_DNA"/>
</dbReference>
<protein>
    <recommendedName>
        <fullName evidence="6">Ankyrin repeat protein</fullName>
    </recommendedName>
</protein>
<dbReference type="Gene3D" id="1.25.40.20">
    <property type="entry name" value="Ankyrin repeat-containing domain"/>
    <property type="match status" value="2"/>
</dbReference>
<dbReference type="InterPro" id="IPR002110">
    <property type="entry name" value="Ankyrin_rpt"/>
</dbReference>